<sequence>MDISALPARERILVTSHDLFYRDGIRATGIDRVIAASGVTKVTFYRHFPSKDDLVREFLDHRHTRWMAWFVDALGRRGAHERAGDAGALLLLADVMAEWFADPVFRGCAFINATAEVGGSVEGALERSREHKREMVEVIAGLLPPQLPARMALAQAAGIGADGAIVKAQMGDAAVAREAVEDLRRLLEALVASAVKATSRPSA</sequence>
<dbReference type="SUPFAM" id="SSF46689">
    <property type="entry name" value="Homeodomain-like"/>
    <property type="match status" value="1"/>
</dbReference>
<dbReference type="OrthoDB" id="116240at2"/>
<dbReference type="InterPro" id="IPR001647">
    <property type="entry name" value="HTH_TetR"/>
</dbReference>
<evidence type="ECO:0000259" key="3">
    <source>
        <dbReference type="PROSITE" id="PS50977"/>
    </source>
</evidence>
<reference evidence="4 5" key="1">
    <citation type="submission" date="2014-12" db="EMBL/GenBank/DDBJ databases">
        <title>16Stimator: statistical estimation of ribosomal gene copy numbers from draft genome assemblies.</title>
        <authorList>
            <person name="Perisin M.A."/>
            <person name="Vetter M."/>
            <person name="Gilbert J.A."/>
            <person name="Bergelson J."/>
        </authorList>
    </citation>
    <scope>NUCLEOTIDE SEQUENCE [LARGE SCALE GENOMIC DNA]</scope>
    <source>
        <strain evidence="4 5">MEDvA23</strain>
    </source>
</reference>
<evidence type="ECO:0000313" key="5">
    <source>
        <dbReference type="Proteomes" id="UP000032067"/>
    </source>
</evidence>
<accession>A0A0D0LXE6</accession>
<evidence type="ECO:0000256" key="1">
    <source>
        <dbReference type="ARBA" id="ARBA00023125"/>
    </source>
</evidence>
<dbReference type="InterPro" id="IPR050109">
    <property type="entry name" value="HTH-type_TetR-like_transc_reg"/>
</dbReference>
<proteinExistence type="predicted"/>
<dbReference type="Pfam" id="PF00440">
    <property type="entry name" value="TetR_N"/>
    <property type="match status" value="1"/>
</dbReference>
<evidence type="ECO:0000256" key="2">
    <source>
        <dbReference type="PROSITE-ProRule" id="PRU00335"/>
    </source>
</evidence>
<feature type="domain" description="HTH tetR-type" evidence="3">
    <location>
        <begin position="6"/>
        <end position="66"/>
    </location>
</feature>
<dbReference type="PANTHER" id="PTHR30055:SF200">
    <property type="entry name" value="HTH-TYPE TRANSCRIPTIONAL REPRESSOR BDCR"/>
    <property type="match status" value="1"/>
</dbReference>
<dbReference type="PROSITE" id="PS50977">
    <property type="entry name" value="HTH_TETR_2"/>
    <property type="match status" value="1"/>
</dbReference>
<dbReference type="Gene3D" id="1.10.357.10">
    <property type="entry name" value="Tetracycline Repressor, domain 2"/>
    <property type="match status" value="1"/>
</dbReference>
<protein>
    <submittedName>
        <fullName evidence="4">TetR family transcriptional regulator</fullName>
    </submittedName>
</protein>
<feature type="DNA-binding region" description="H-T-H motif" evidence="2">
    <location>
        <begin position="29"/>
        <end position="48"/>
    </location>
</feature>
<name>A0A0D0LXE6_VARPD</name>
<comment type="caution">
    <text evidence="4">The sequence shown here is derived from an EMBL/GenBank/DDBJ whole genome shotgun (WGS) entry which is preliminary data.</text>
</comment>
<dbReference type="PRINTS" id="PR00455">
    <property type="entry name" value="HTHTETR"/>
</dbReference>
<evidence type="ECO:0000313" key="4">
    <source>
        <dbReference type="EMBL" id="KIQ33963.1"/>
    </source>
</evidence>
<dbReference type="Proteomes" id="UP000032067">
    <property type="component" value="Unassembled WGS sequence"/>
</dbReference>
<dbReference type="InterPro" id="IPR009057">
    <property type="entry name" value="Homeodomain-like_sf"/>
</dbReference>
<dbReference type="RefSeq" id="WP_042578447.1">
    <property type="nucleotide sequence ID" value="NZ_JXQQ01000018.1"/>
</dbReference>
<dbReference type="InterPro" id="IPR036271">
    <property type="entry name" value="Tet_transcr_reg_TetR-rel_C_sf"/>
</dbReference>
<dbReference type="EMBL" id="JXQQ01000018">
    <property type="protein sequence ID" value="KIQ33963.1"/>
    <property type="molecule type" value="Genomic_DNA"/>
</dbReference>
<keyword evidence="1 2" id="KW-0238">DNA-binding</keyword>
<gene>
    <name evidence="4" type="ORF">RT97_09050</name>
</gene>
<dbReference type="GO" id="GO:0003700">
    <property type="term" value="F:DNA-binding transcription factor activity"/>
    <property type="evidence" value="ECO:0007669"/>
    <property type="project" value="TreeGrafter"/>
</dbReference>
<organism evidence="4 5">
    <name type="scientific">Variovorax paradoxus</name>
    <dbReference type="NCBI Taxonomy" id="34073"/>
    <lineage>
        <taxon>Bacteria</taxon>
        <taxon>Pseudomonadati</taxon>
        <taxon>Pseudomonadota</taxon>
        <taxon>Betaproteobacteria</taxon>
        <taxon>Burkholderiales</taxon>
        <taxon>Comamonadaceae</taxon>
        <taxon>Variovorax</taxon>
    </lineage>
</organism>
<dbReference type="AlphaFoldDB" id="A0A0D0LXE6"/>
<dbReference type="PANTHER" id="PTHR30055">
    <property type="entry name" value="HTH-TYPE TRANSCRIPTIONAL REGULATOR RUTR"/>
    <property type="match status" value="1"/>
</dbReference>
<dbReference type="SUPFAM" id="SSF48498">
    <property type="entry name" value="Tetracyclin repressor-like, C-terminal domain"/>
    <property type="match status" value="1"/>
</dbReference>
<dbReference type="GO" id="GO:0000976">
    <property type="term" value="F:transcription cis-regulatory region binding"/>
    <property type="evidence" value="ECO:0007669"/>
    <property type="project" value="TreeGrafter"/>
</dbReference>